<evidence type="ECO:0000313" key="1">
    <source>
        <dbReference type="EMBL" id="KUI20483.1"/>
    </source>
</evidence>
<evidence type="ECO:0000313" key="2">
    <source>
        <dbReference type="Proteomes" id="UP000053707"/>
    </source>
</evidence>
<dbReference type="AlphaFoldDB" id="A0A101ACQ1"/>
<protein>
    <submittedName>
        <fullName evidence="1">Uncharacterized protein</fullName>
    </submittedName>
</protein>
<name>A0A101ACQ1_9MYCO</name>
<dbReference type="EMBL" id="LQIR01000003">
    <property type="protein sequence ID" value="KUI20483.1"/>
    <property type="molecule type" value="Genomic_DNA"/>
</dbReference>
<proteinExistence type="predicted"/>
<comment type="caution">
    <text evidence="1">The sequence shown here is derived from an EMBL/GenBank/DDBJ whole genome shotgun (WGS) entry which is preliminary data.</text>
</comment>
<dbReference type="RefSeq" id="WP_064394409.1">
    <property type="nucleotide sequence ID" value="NZ_LQIR01000003.1"/>
</dbReference>
<reference evidence="1 2" key="1">
    <citation type="submission" date="2016-01" db="EMBL/GenBank/DDBJ databases">
        <authorList>
            <consortium name="TB Trials Study Group"/>
            <person name="Sutton G."/>
            <person name="Brinkac L."/>
            <person name="Sanka R."/>
            <person name="Adams M."/>
            <person name="Lau E.L."/>
            <person name="Macaden R."/>
            <person name="Grewal H.M.S."/>
        </authorList>
    </citation>
    <scope>NUCLEOTIDE SEQUENCE [LARGE SCALE GENOMIC DNA]</scope>
    <source>
        <strain evidence="1 2">IS-1744</strain>
    </source>
</reference>
<gene>
    <name evidence="1" type="ORF">AU192_16395</name>
</gene>
<organism evidence="1 2">
    <name type="scientific">Mycobacterium lehmannii</name>
    <dbReference type="NCBI Taxonomy" id="2048550"/>
    <lineage>
        <taxon>Bacteria</taxon>
        <taxon>Bacillati</taxon>
        <taxon>Actinomycetota</taxon>
        <taxon>Actinomycetes</taxon>
        <taxon>Mycobacteriales</taxon>
        <taxon>Mycobacteriaceae</taxon>
        <taxon>Mycobacterium</taxon>
    </lineage>
</organism>
<sequence length="70" mass="7886">MDDDGTTYLMTGIEYTYDELIAALDAEAATLDPEQWVGGWDAHEYLIDALLVGTIERVYPDDGDGEWSRR</sequence>
<keyword evidence="2" id="KW-1185">Reference proteome</keyword>
<accession>A0A101ACQ1</accession>
<dbReference type="Proteomes" id="UP000053707">
    <property type="component" value="Unassembled WGS sequence"/>
</dbReference>